<sequence>MTRSADELITEFCKQWASPNPDELAGYFAEDAVYHNIPMDPVQGRQAIKEFIAGFTAAFDGIDFQVHRQVSDGTLVMNERTDVMHRKDGGEIPLPVMGVFEVQDGKIAAWRDYFDMAAITKAFS</sequence>
<accession>A0A1X1UPM1</accession>
<dbReference type="OrthoDB" id="9781757at2"/>
<name>A0A1X1UPM1_9MYCO</name>
<dbReference type="GO" id="GO:0016787">
    <property type="term" value="F:hydrolase activity"/>
    <property type="evidence" value="ECO:0007669"/>
    <property type="project" value="UniProtKB-KW"/>
</dbReference>
<evidence type="ECO:0000313" key="3">
    <source>
        <dbReference type="Proteomes" id="UP000194000"/>
    </source>
</evidence>
<evidence type="ECO:0000313" key="2">
    <source>
        <dbReference type="EMBL" id="ORV58691.1"/>
    </source>
</evidence>
<proteinExistence type="predicted"/>
<gene>
    <name evidence="2" type="ORF">AWC06_20145</name>
</gene>
<dbReference type="AlphaFoldDB" id="A0A1X1UPM1"/>
<feature type="domain" description="SnoaL-like" evidence="1">
    <location>
        <begin position="10"/>
        <end position="110"/>
    </location>
</feature>
<dbReference type="InterPro" id="IPR032710">
    <property type="entry name" value="NTF2-like_dom_sf"/>
</dbReference>
<organism evidence="2 3">
    <name type="scientific">Mycobacterium fragae</name>
    <dbReference type="NCBI Taxonomy" id="1260918"/>
    <lineage>
        <taxon>Bacteria</taxon>
        <taxon>Bacillati</taxon>
        <taxon>Actinomycetota</taxon>
        <taxon>Actinomycetes</taxon>
        <taxon>Mycobacteriales</taxon>
        <taxon>Mycobacteriaceae</taxon>
        <taxon>Mycobacterium</taxon>
    </lineage>
</organism>
<dbReference type="CDD" id="cd00531">
    <property type="entry name" value="NTF2_like"/>
    <property type="match status" value="1"/>
</dbReference>
<keyword evidence="2" id="KW-0378">Hydrolase</keyword>
<dbReference type="RefSeq" id="WP_085198949.1">
    <property type="nucleotide sequence ID" value="NZ_JACKVI010000009.1"/>
</dbReference>
<protein>
    <submittedName>
        <fullName evidence="2">Limonene-1,2-epoxide hydrolase</fullName>
    </submittedName>
</protein>
<dbReference type="Pfam" id="PF12680">
    <property type="entry name" value="SnoaL_2"/>
    <property type="match status" value="1"/>
</dbReference>
<dbReference type="STRING" id="1260918.AWC06_20145"/>
<dbReference type="EMBL" id="LQOW01000026">
    <property type="protein sequence ID" value="ORV58691.1"/>
    <property type="molecule type" value="Genomic_DNA"/>
</dbReference>
<dbReference type="Gene3D" id="3.10.450.50">
    <property type="match status" value="1"/>
</dbReference>
<dbReference type="Proteomes" id="UP000194000">
    <property type="component" value="Unassembled WGS sequence"/>
</dbReference>
<reference evidence="2 3" key="1">
    <citation type="submission" date="2016-01" db="EMBL/GenBank/DDBJ databases">
        <title>The new phylogeny of the genus Mycobacterium.</title>
        <authorList>
            <person name="Tarcisio F."/>
            <person name="Conor M."/>
            <person name="Antonella G."/>
            <person name="Elisabetta G."/>
            <person name="Giulia F.S."/>
            <person name="Sara T."/>
            <person name="Anna F."/>
            <person name="Clotilde B."/>
            <person name="Roberto B."/>
            <person name="Veronica D.S."/>
            <person name="Fabio R."/>
            <person name="Monica P."/>
            <person name="Olivier J."/>
            <person name="Enrico T."/>
            <person name="Nicola S."/>
        </authorList>
    </citation>
    <scope>NUCLEOTIDE SEQUENCE [LARGE SCALE GENOMIC DNA]</scope>
    <source>
        <strain evidence="2 3">DSM 45731</strain>
    </source>
</reference>
<dbReference type="InterPro" id="IPR037401">
    <property type="entry name" value="SnoaL-like"/>
</dbReference>
<evidence type="ECO:0000259" key="1">
    <source>
        <dbReference type="Pfam" id="PF12680"/>
    </source>
</evidence>
<dbReference type="SUPFAM" id="SSF54427">
    <property type="entry name" value="NTF2-like"/>
    <property type="match status" value="1"/>
</dbReference>
<keyword evidence="3" id="KW-1185">Reference proteome</keyword>
<comment type="caution">
    <text evidence="2">The sequence shown here is derived from an EMBL/GenBank/DDBJ whole genome shotgun (WGS) entry which is preliminary data.</text>
</comment>